<accession>A0A401H2K2</accession>
<evidence type="ECO:0008006" key="6">
    <source>
        <dbReference type="Google" id="ProtNLM"/>
    </source>
</evidence>
<proteinExistence type="inferred from homology"/>
<dbReference type="PANTHER" id="PTHR15114">
    <property type="entry name" value="REPLICATION PROTEIN A3"/>
    <property type="match status" value="1"/>
</dbReference>
<reference evidence="4 5" key="1">
    <citation type="journal article" date="2018" name="Sci. Rep.">
        <title>Genome sequence of the cauliflower mushroom Sparassis crispa (Hanabiratake) and its association with beneficial usage.</title>
        <authorList>
            <person name="Kiyama R."/>
            <person name="Furutani Y."/>
            <person name="Kawaguchi K."/>
            <person name="Nakanishi T."/>
        </authorList>
    </citation>
    <scope>NUCLEOTIDE SEQUENCE [LARGE SCALE GENOMIC DNA]</scope>
</reference>
<dbReference type="InParanoid" id="A0A401H2K2"/>
<dbReference type="OrthoDB" id="188186at2759"/>
<dbReference type="GO" id="GO:0006298">
    <property type="term" value="P:mismatch repair"/>
    <property type="evidence" value="ECO:0007669"/>
    <property type="project" value="TreeGrafter"/>
</dbReference>
<dbReference type="InterPro" id="IPR012340">
    <property type="entry name" value="NA-bd_OB-fold"/>
</dbReference>
<dbReference type="STRING" id="139825.A0A401H2K2"/>
<comment type="similarity">
    <text evidence="2">Belongs to the replication factor A protein 3 family.</text>
</comment>
<dbReference type="Proteomes" id="UP000287166">
    <property type="component" value="Unassembled WGS sequence"/>
</dbReference>
<dbReference type="EMBL" id="BFAD01000014">
    <property type="protein sequence ID" value="GBE88619.1"/>
    <property type="molecule type" value="Genomic_DNA"/>
</dbReference>
<dbReference type="GO" id="GO:0003697">
    <property type="term" value="F:single-stranded DNA binding"/>
    <property type="evidence" value="ECO:0007669"/>
    <property type="project" value="TreeGrafter"/>
</dbReference>
<keyword evidence="5" id="KW-1185">Reference proteome</keyword>
<comment type="subcellular location">
    <subcellularLocation>
        <location evidence="1">Nucleus</location>
    </subcellularLocation>
</comment>
<dbReference type="AlphaFoldDB" id="A0A401H2K2"/>
<dbReference type="Gene3D" id="2.40.50.140">
    <property type="entry name" value="Nucleic acid-binding proteins"/>
    <property type="match status" value="1"/>
</dbReference>
<dbReference type="SUPFAM" id="SSF50249">
    <property type="entry name" value="Nucleic acid-binding proteins"/>
    <property type="match status" value="1"/>
</dbReference>
<dbReference type="InterPro" id="IPR013970">
    <property type="entry name" value="Rfa2"/>
</dbReference>
<evidence type="ECO:0000256" key="2">
    <source>
        <dbReference type="ARBA" id="ARBA00009761"/>
    </source>
</evidence>
<organism evidence="4 5">
    <name type="scientific">Sparassis crispa</name>
    <dbReference type="NCBI Taxonomy" id="139825"/>
    <lineage>
        <taxon>Eukaryota</taxon>
        <taxon>Fungi</taxon>
        <taxon>Dikarya</taxon>
        <taxon>Basidiomycota</taxon>
        <taxon>Agaricomycotina</taxon>
        <taxon>Agaricomycetes</taxon>
        <taxon>Polyporales</taxon>
        <taxon>Sparassidaceae</taxon>
        <taxon>Sparassis</taxon>
    </lineage>
</organism>
<dbReference type="GO" id="GO:0003684">
    <property type="term" value="F:damaged DNA binding"/>
    <property type="evidence" value="ECO:0007669"/>
    <property type="project" value="TreeGrafter"/>
</dbReference>
<dbReference type="GO" id="GO:0035861">
    <property type="term" value="C:site of double-strand break"/>
    <property type="evidence" value="ECO:0007669"/>
    <property type="project" value="TreeGrafter"/>
</dbReference>
<protein>
    <recommendedName>
        <fullName evidence="6">Replication factor A protein 3</fullName>
    </recommendedName>
</protein>
<evidence type="ECO:0000313" key="4">
    <source>
        <dbReference type="EMBL" id="GBE88619.1"/>
    </source>
</evidence>
<dbReference type="PANTHER" id="PTHR15114:SF1">
    <property type="entry name" value="REPLICATION PROTEIN A 14 KDA SUBUNIT"/>
    <property type="match status" value="1"/>
</dbReference>
<comment type="caution">
    <text evidence="4">The sequence shown here is derived from an EMBL/GenBank/DDBJ whole genome shotgun (WGS) entry which is preliminary data.</text>
</comment>
<dbReference type="GeneID" id="38785536"/>
<name>A0A401H2K2_9APHY</name>
<dbReference type="CDD" id="cd04479">
    <property type="entry name" value="RPA3"/>
    <property type="match status" value="1"/>
</dbReference>
<dbReference type="GO" id="GO:0005662">
    <property type="term" value="C:DNA replication factor A complex"/>
    <property type="evidence" value="ECO:0007669"/>
    <property type="project" value="TreeGrafter"/>
</dbReference>
<dbReference type="GO" id="GO:0006284">
    <property type="term" value="P:base-excision repair"/>
    <property type="evidence" value="ECO:0007669"/>
    <property type="project" value="TreeGrafter"/>
</dbReference>
<dbReference type="Pfam" id="PF08661">
    <property type="entry name" value="Rep_fac-A_3"/>
    <property type="match status" value="1"/>
</dbReference>
<evidence type="ECO:0000256" key="1">
    <source>
        <dbReference type="ARBA" id="ARBA00004123"/>
    </source>
</evidence>
<evidence type="ECO:0000256" key="3">
    <source>
        <dbReference type="ARBA" id="ARBA00023242"/>
    </source>
</evidence>
<gene>
    <name evidence="4" type="ORF">SCP_1400240</name>
</gene>
<keyword evidence="3" id="KW-0539">Nucleus</keyword>
<dbReference type="GO" id="GO:0006289">
    <property type="term" value="P:nucleotide-excision repair"/>
    <property type="evidence" value="ECO:0007669"/>
    <property type="project" value="TreeGrafter"/>
</dbReference>
<dbReference type="RefSeq" id="XP_027619532.1">
    <property type="nucleotide sequence ID" value="XM_027763731.1"/>
</dbReference>
<sequence length="140" mass="15733">MADHVSPRVNSARLADHIKQTVRLTCKTLRFKGDTAIVQASDGGEVEIKLLREANMTKQYVEVIGQVVDASTIRMMSCINLGDELDMNLVNDVVELASVLHFIYRYTSAFTYSYSKSALEYARSNERTVVQLQKITPRSS</sequence>
<dbReference type="GO" id="GO:0000724">
    <property type="term" value="P:double-strand break repair via homologous recombination"/>
    <property type="evidence" value="ECO:0007669"/>
    <property type="project" value="TreeGrafter"/>
</dbReference>
<evidence type="ECO:0000313" key="5">
    <source>
        <dbReference type="Proteomes" id="UP000287166"/>
    </source>
</evidence>
<dbReference type="GO" id="GO:0006260">
    <property type="term" value="P:DNA replication"/>
    <property type="evidence" value="ECO:0007669"/>
    <property type="project" value="InterPro"/>
</dbReference>